<evidence type="ECO:0000256" key="2">
    <source>
        <dbReference type="ARBA" id="ARBA00022448"/>
    </source>
</evidence>
<keyword evidence="2 7" id="KW-0813">Transport</keyword>
<keyword evidence="4 7" id="KW-0812">Transmembrane</keyword>
<dbReference type="Gene3D" id="1.10.3720.10">
    <property type="entry name" value="MetI-like"/>
    <property type="match status" value="1"/>
</dbReference>
<dbReference type="SUPFAM" id="SSF161098">
    <property type="entry name" value="MetI-like"/>
    <property type="match status" value="1"/>
</dbReference>
<feature type="domain" description="ABC transmembrane type-1" evidence="8">
    <location>
        <begin position="73"/>
        <end position="263"/>
    </location>
</feature>
<keyword evidence="6 7" id="KW-0472">Membrane</keyword>
<protein>
    <submittedName>
        <fullName evidence="9">Carbohydrate ABC transporter permease</fullName>
    </submittedName>
</protein>
<dbReference type="Proteomes" id="UP001444625">
    <property type="component" value="Unassembled WGS sequence"/>
</dbReference>
<gene>
    <name evidence="9" type="ORF">ABC228_06460</name>
</gene>
<evidence type="ECO:0000313" key="10">
    <source>
        <dbReference type="Proteomes" id="UP001444625"/>
    </source>
</evidence>
<proteinExistence type="inferred from homology"/>
<feature type="transmembrane region" description="Helical" evidence="7">
    <location>
        <begin position="242"/>
        <end position="263"/>
    </location>
</feature>
<dbReference type="CDD" id="cd06261">
    <property type="entry name" value="TM_PBP2"/>
    <property type="match status" value="1"/>
</dbReference>
<evidence type="ECO:0000259" key="8">
    <source>
        <dbReference type="PROSITE" id="PS50928"/>
    </source>
</evidence>
<sequence>MKVKKRFSLSRFFMYSFLVVASFISIFPFYWMFVMATRPSAAYNSIPPTITPGERLVENFLAVLDKIPFWQSMWNTLVLCTVVTLVVLFISSLAGFAFSKFKFPGKNALFLAILLTMIIPPQLGIIPQYYLVAKFGLLDSLFGAMIIFFLNPLGIFLMRQYISQSVSDELVEAAKLDGCSNFRIFRSIVLPIILPAFATLGIIVFTATWGEFLWQFTVLRDPESYTIQVALSSLNSTNNVDFGMLLSGVFWATIPLVIVFLLFNKLFISSITEGSLK</sequence>
<evidence type="ECO:0000256" key="5">
    <source>
        <dbReference type="ARBA" id="ARBA00022989"/>
    </source>
</evidence>
<evidence type="ECO:0000313" key="9">
    <source>
        <dbReference type="EMBL" id="MEN2766820.1"/>
    </source>
</evidence>
<comment type="caution">
    <text evidence="9">The sequence shown here is derived from an EMBL/GenBank/DDBJ whole genome shotgun (WGS) entry which is preliminary data.</text>
</comment>
<dbReference type="Pfam" id="PF00528">
    <property type="entry name" value="BPD_transp_1"/>
    <property type="match status" value="1"/>
</dbReference>
<evidence type="ECO:0000256" key="7">
    <source>
        <dbReference type="RuleBase" id="RU363032"/>
    </source>
</evidence>
<dbReference type="InterPro" id="IPR035906">
    <property type="entry name" value="MetI-like_sf"/>
</dbReference>
<feature type="transmembrane region" description="Helical" evidence="7">
    <location>
        <begin position="12"/>
        <end position="33"/>
    </location>
</feature>
<dbReference type="InterPro" id="IPR000515">
    <property type="entry name" value="MetI-like"/>
</dbReference>
<feature type="transmembrane region" description="Helical" evidence="7">
    <location>
        <begin position="137"/>
        <end position="157"/>
    </location>
</feature>
<dbReference type="PANTHER" id="PTHR43744">
    <property type="entry name" value="ABC TRANSPORTER PERMEASE PROTEIN MG189-RELATED-RELATED"/>
    <property type="match status" value="1"/>
</dbReference>
<feature type="transmembrane region" description="Helical" evidence="7">
    <location>
        <begin position="108"/>
        <end position="131"/>
    </location>
</feature>
<feature type="transmembrane region" description="Helical" evidence="7">
    <location>
        <begin position="73"/>
        <end position="96"/>
    </location>
</feature>
<feature type="transmembrane region" description="Helical" evidence="7">
    <location>
        <begin position="188"/>
        <end position="209"/>
    </location>
</feature>
<reference evidence="9 10" key="1">
    <citation type="submission" date="2024-05" db="EMBL/GenBank/DDBJ databases">
        <authorList>
            <person name="Haq I."/>
            <person name="Ullah Z."/>
            <person name="Ahmad R."/>
            <person name="Li M."/>
            <person name="Tong Y."/>
        </authorList>
    </citation>
    <scope>NUCLEOTIDE SEQUENCE [LARGE SCALE GENOMIC DNA]</scope>
    <source>
        <strain evidence="9 10">16A2E</strain>
    </source>
</reference>
<evidence type="ECO:0000256" key="1">
    <source>
        <dbReference type="ARBA" id="ARBA00004651"/>
    </source>
</evidence>
<dbReference type="PANTHER" id="PTHR43744:SF2">
    <property type="entry name" value="ARABINOOLIGOSACCHARIDES TRANSPORT SYSTEM PERMEASE PROTEIN ARAQ"/>
    <property type="match status" value="1"/>
</dbReference>
<evidence type="ECO:0000256" key="4">
    <source>
        <dbReference type="ARBA" id="ARBA00022692"/>
    </source>
</evidence>
<organism evidence="9 10">
    <name type="scientific">Ornithinibacillus xuwenensis</name>
    <dbReference type="NCBI Taxonomy" id="3144668"/>
    <lineage>
        <taxon>Bacteria</taxon>
        <taxon>Bacillati</taxon>
        <taxon>Bacillota</taxon>
        <taxon>Bacilli</taxon>
        <taxon>Bacillales</taxon>
        <taxon>Bacillaceae</taxon>
        <taxon>Ornithinibacillus</taxon>
    </lineage>
</organism>
<evidence type="ECO:0000256" key="3">
    <source>
        <dbReference type="ARBA" id="ARBA00022475"/>
    </source>
</evidence>
<dbReference type="RefSeq" id="WP_345824289.1">
    <property type="nucleotide sequence ID" value="NZ_JBDIML010000002.1"/>
</dbReference>
<comment type="similarity">
    <text evidence="7">Belongs to the binding-protein-dependent transport system permease family.</text>
</comment>
<name>A0ABU9XEV7_9BACI</name>
<keyword evidence="10" id="KW-1185">Reference proteome</keyword>
<accession>A0ABU9XEV7</accession>
<keyword evidence="3" id="KW-1003">Cell membrane</keyword>
<keyword evidence="5 7" id="KW-1133">Transmembrane helix</keyword>
<dbReference type="EMBL" id="JBDIML010000002">
    <property type="protein sequence ID" value="MEN2766820.1"/>
    <property type="molecule type" value="Genomic_DNA"/>
</dbReference>
<comment type="subcellular location">
    <subcellularLocation>
        <location evidence="1 7">Cell membrane</location>
        <topology evidence="1 7">Multi-pass membrane protein</topology>
    </subcellularLocation>
</comment>
<evidence type="ECO:0000256" key="6">
    <source>
        <dbReference type="ARBA" id="ARBA00023136"/>
    </source>
</evidence>
<dbReference type="PROSITE" id="PS50928">
    <property type="entry name" value="ABC_TM1"/>
    <property type="match status" value="1"/>
</dbReference>